<dbReference type="OrthoDB" id="7900at10239"/>
<evidence type="ECO:0000313" key="1">
    <source>
        <dbReference type="EMBL" id="AFD02297.1"/>
    </source>
</evidence>
<dbReference type="EMBL" id="JN968479">
    <property type="protein sequence ID" value="AFD02297.1"/>
    <property type="molecule type" value="Genomic_DNA"/>
</dbReference>
<dbReference type="PDBsum" id="6H82"/>
<dbReference type="PDB" id="6H82">
    <property type="method" value="EM"/>
    <property type="resolution" value="3.78 A"/>
    <property type="chains" value="A/B/C/G/H/O/P/Q/U/V/X/Z=4-232"/>
</dbReference>
<keyword evidence="2" id="KW-1185">Reference proteome</keyword>
<dbReference type="SMR" id="H9AZX2"/>
<reference evidence="1 2" key="1">
    <citation type="journal article" date="2012" name="J. Virol.">
        <title>Closely related archaeal Haloarcula hispanica icosahedral viruses HHIV-2 and SH1 have nonhomologous genes encoding host recognition functions.</title>
        <authorList>
            <person name="Jaakkola S.T."/>
            <person name="Penttinen R.K."/>
            <person name="Vilen S.T."/>
            <person name="Jalasvuori M."/>
            <person name="Ronnholm G."/>
            <person name="Bamford J.K."/>
            <person name="Bamford D.H."/>
            <person name="Oksanen H.M."/>
        </authorList>
    </citation>
    <scope>NUCLEOTIDE SEQUENCE [LARGE SCALE GENOMIC DNA]</scope>
</reference>
<accession>H9AZX2</accession>
<reference evidence="3" key="2">
    <citation type="journal article" date="2019" name="Nat. Commun.">
        <title>Structural basis for assembly of vertical single beta-barrel viruses.</title>
        <authorList>
            <person name="Santos-Perez I."/>
            <person name="Charro D."/>
            <person name="Gil-Carton D."/>
            <person name="Azkargorta M."/>
            <person name="Elortza F."/>
            <person name="Bamford D.H."/>
            <person name="Oksanen H.M."/>
            <person name="Abrescia N.G.A."/>
        </authorList>
    </citation>
    <scope>STRUCTURE BY ELECTRON MICROSCOPY (3.78 ANGSTROMS) OF 4-232</scope>
</reference>
<dbReference type="EMDB" id="EMD-0172"/>
<evidence type="ECO:0007829" key="3">
    <source>
        <dbReference type="PDB" id="6H82"/>
    </source>
</evidence>
<sequence>MASQTQEYTINHTGGVLGDSYVTTASNQTSPQRETAVLSFECPRKFEEINYVGQRDATRFVPRTTESITGSANDDTVVDLTANIQPVAGEEVIAEQDYPVAVAYNVTQGVEVDVVDADYAADTVTLGTNPADGDEVKVWPIMSDGDVQFRLINQFGQEEGRVYPWSTPLYRWHDFPQLKRGREINLHGSASWSENETLEILLDAPQALTWEDSDYPRGQYVTTLEQDVEITL</sequence>
<proteinExistence type="evidence at protein level"/>
<evidence type="ECO:0000313" key="2">
    <source>
        <dbReference type="Proteomes" id="UP000007576"/>
    </source>
</evidence>
<name>H9AZX2_9VIRU</name>
<protein>
    <submittedName>
        <fullName evidence="1">VP4</fullName>
    </submittedName>
</protein>
<keyword evidence="3" id="KW-0002">3D-structure</keyword>
<dbReference type="RefSeq" id="YP_005352802.1">
    <property type="nucleotide sequence ID" value="NC_016989.1"/>
</dbReference>
<dbReference type="GeneID" id="14517147"/>
<dbReference type="KEGG" id="vg:14517147"/>
<organism evidence="1 2">
    <name type="scientific">Haloarcula hispanica icosahedral virus 2</name>
    <dbReference type="NCBI Taxonomy" id="1154689"/>
    <lineage>
        <taxon>Viruses</taxon>
        <taxon>Singelaviria</taxon>
        <taxon>Helvetiavirae</taxon>
        <taxon>Dividoviricota</taxon>
        <taxon>Laserviricetes</taxon>
        <taxon>Halopanivirales</taxon>
        <taxon>Sphaerolipoviridae</taxon>
        <taxon>Alphasphaerolipovirus</taxon>
        <taxon>Alphasphaerolipovirus helsinkii</taxon>
    </lineage>
</organism>
<dbReference type="Proteomes" id="UP000007576">
    <property type="component" value="Segment"/>
</dbReference>